<dbReference type="KEGG" id="lri:NCTC12151_02540"/>
<dbReference type="RefSeq" id="WP_269472290.1">
    <property type="nucleotide sequence ID" value="NZ_LR698987.1"/>
</dbReference>
<dbReference type="AlphaFoldDB" id="A0A2X4V6G3"/>
<reference evidence="1 2" key="1">
    <citation type="submission" date="2018-06" db="EMBL/GenBank/DDBJ databases">
        <authorList>
            <consortium name="Pathogen Informatics"/>
            <person name="Doyle S."/>
        </authorList>
    </citation>
    <scope>NUCLEOTIDE SEQUENCE [LARGE SCALE GENOMIC DNA]</scope>
    <source>
        <strain evidence="1 2">NCTC12151</strain>
    </source>
</reference>
<evidence type="ECO:0000313" key="2">
    <source>
        <dbReference type="Proteomes" id="UP000249005"/>
    </source>
</evidence>
<gene>
    <name evidence="1" type="ORF">NCTC12151_02540</name>
</gene>
<accession>A0A2X4V6G3</accession>
<protein>
    <submittedName>
        <fullName evidence="1">Uncharacterized protein</fullName>
    </submittedName>
</protein>
<dbReference type="Proteomes" id="UP000249005">
    <property type="component" value="Chromosome 1"/>
</dbReference>
<sequence length="43" mass="4804">MANLVTLEAVKSGAVCVEDLLKINALLDMREDMQIQAQQESRK</sequence>
<organism evidence="1 2">
    <name type="scientific">Leminorella richardii</name>
    <dbReference type="NCBI Taxonomy" id="158841"/>
    <lineage>
        <taxon>Bacteria</taxon>
        <taxon>Pseudomonadati</taxon>
        <taxon>Pseudomonadota</taxon>
        <taxon>Gammaproteobacteria</taxon>
        <taxon>Enterobacterales</taxon>
        <taxon>Budviciaceae</taxon>
        <taxon>Leminorella</taxon>
    </lineage>
</organism>
<name>A0A2X4V6G3_9GAMM</name>
<proteinExistence type="predicted"/>
<keyword evidence="2" id="KW-1185">Reference proteome</keyword>
<dbReference type="EMBL" id="LS483470">
    <property type="protein sequence ID" value="SQI42332.1"/>
    <property type="molecule type" value="Genomic_DNA"/>
</dbReference>
<evidence type="ECO:0000313" key="1">
    <source>
        <dbReference type="EMBL" id="SQI42332.1"/>
    </source>
</evidence>